<reference evidence="1 2" key="1">
    <citation type="journal article" date="2023" name="G3 (Bethesda)">
        <title>A chromosome-length genome assembly and annotation of blackberry (Rubus argutus, cv. 'Hillquist').</title>
        <authorList>
            <person name="Bruna T."/>
            <person name="Aryal R."/>
            <person name="Dudchenko O."/>
            <person name="Sargent D.J."/>
            <person name="Mead D."/>
            <person name="Buti M."/>
            <person name="Cavallini A."/>
            <person name="Hytonen T."/>
            <person name="Andres J."/>
            <person name="Pham M."/>
            <person name="Weisz D."/>
            <person name="Mascagni F."/>
            <person name="Usai G."/>
            <person name="Natali L."/>
            <person name="Bassil N."/>
            <person name="Fernandez G.E."/>
            <person name="Lomsadze A."/>
            <person name="Armour M."/>
            <person name="Olukolu B."/>
            <person name="Poorten T."/>
            <person name="Britton C."/>
            <person name="Davik J."/>
            <person name="Ashrafi H."/>
            <person name="Aiden E.L."/>
            <person name="Borodovsky M."/>
            <person name="Worthington M."/>
        </authorList>
    </citation>
    <scope>NUCLEOTIDE SEQUENCE [LARGE SCALE GENOMIC DNA]</scope>
    <source>
        <strain evidence="1">PI 553951</strain>
    </source>
</reference>
<gene>
    <name evidence="1" type="ORF">M0R45_019773</name>
</gene>
<accession>A0AAW1X7R6</accession>
<keyword evidence="2" id="KW-1185">Reference proteome</keyword>
<name>A0AAW1X7R6_RUBAR</name>
<dbReference type="Proteomes" id="UP001457282">
    <property type="component" value="Unassembled WGS sequence"/>
</dbReference>
<evidence type="ECO:0000313" key="2">
    <source>
        <dbReference type="Proteomes" id="UP001457282"/>
    </source>
</evidence>
<evidence type="ECO:0000313" key="1">
    <source>
        <dbReference type="EMBL" id="KAK9932539.1"/>
    </source>
</evidence>
<proteinExistence type="predicted"/>
<dbReference type="EMBL" id="JBEDUW010000004">
    <property type="protein sequence ID" value="KAK9932539.1"/>
    <property type="molecule type" value="Genomic_DNA"/>
</dbReference>
<protein>
    <submittedName>
        <fullName evidence="1">Uncharacterized protein</fullName>
    </submittedName>
</protein>
<dbReference type="AlphaFoldDB" id="A0AAW1X7R6"/>
<sequence length="75" mass="7970">MTKPPPNRRGHFCPIFRTELNQLTREIGEGEIGAGGAEGEMRRHDTGLCRRGLGIGSSGGRCCGLESSMAVVAAR</sequence>
<comment type="caution">
    <text evidence="1">The sequence shown here is derived from an EMBL/GenBank/DDBJ whole genome shotgun (WGS) entry which is preliminary data.</text>
</comment>
<organism evidence="1 2">
    <name type="scientific">Rubus argutus</name>
    <name type="common">Southern blackberry</name>
    <dbReference type="NCBI Taxonomy" id="59490"/>
    <lineage>
        <taxon>Eukaryota</taxon>
        <taxon>Viridiplantae</taxon>
        <taxon>Streptophyta</taxon>
        <taxon>Embryophyta</taxon>
        <taxon>Tracheophyta</taxon>
        <taxon>Spermatophyta</taxon>
        <taxon>Magnoliopsida</taxon>
        <taxon>eudicotyledons</taxon>
        <taxon>Gunneridae</taxon>
        <taxon>Pentapetalae</taxon>
        <taxon>rosids</taxon>
        <taxon>fabids</taxon>
        <taxon>Rosales</taxon>
        <taxon>Rosaceae</taxon>
        <taxon>Rosoideae</taxon>
        <taxon>Rosoideae incertae sedis</taxon>
        <taxon>Rubus</taxon>
    </lineage>
</organism>